<name>A0AAW1Q8P1_9CHLO</name>
<evidence type="ECO:0000313" key="1">
    <source>
        <dbReference type="EMBL" id="KAK9818346.1"/>
    </source>
</evidence>
<reference evidence="1 2" key="1">
    <citation type="journal article" date="2024" name="Nat. Commun.">
        <title>Phylogenomics reveals the evolutionary origins of lichenization in chlorophyte algae.</title>
        <authorList>
            <person name="Puginier C."/>
            <person name="Libourel C."/>
            <person name="Otte J."/>
            <person name="Skaloud P."/>
            <person name="Haon M."/>
            <person name="Grisel S."/>
            <person name="Petersen M."/>
            <person name="Berrin J.G."/>
            <person name="Delaux P.M."/>
            <person name="Dal Grande F."/>
            <person name="Keller J."/>
        </authorList>
    </citation>
    <scope>NUCLEOTIDE SEQUENCE [LARGE SCALE GENOMIC DNA]</scope>
    <source>
        <strain evidence="1 2">SAG 2043</strain>
    </source>
</reference>
<comment type="caution">
    <text evidence="1">The sequence shown here is derived from an EMBL/GenBank/DDBJ whole genome shotgun (WGS) entry which is preliminary data.</text>
</comment>
<dbReference type="AlphaFoldDB" id="A0AAW1Q8P1"/>
<gene>
    <name evidence="1" type="ORF">WJX72_011051</name>
</gene>
<accession>A0AAW1Q8P1</accession>
<dbReference type="Proteomes" id="UP001489004">
    <property type="component" value="Unassembled WGS sequence"/>
</dbReference>
<protein>
    <submittedName>
        <fullName evidence="1">Uncharacterized protein</fullName>
    </submittedName>
</protein>
<dbReference type="EMBL" id="JALJOR010000004">
    <property type="protein sequence ID" value="KAK9818346.1"/>
    <property type="molecule type" value="Genomic_DNA"/>
</dbReference>
<proteinExistence type="predicted"/>
<keyword evidence="2" id="KW-1185">Reference proteome</keyword>
<sequence>MSLEIEFAGEESILGLGCFQQAPFLELLSPVLTALRLPDLRFRLGEGELAALGQLRQLQELNIYVGSNGDTGAPETVKAADD</sequence>
<organism evidence="1 2">
    <name type="scientific">[Myrmecia] bisecta</name>
    <dbReference type="NCBI Taxonomy" id="41462"/>
    <lineage>
        <taxon>Eukaryota</taxon>
        <taxon>Viridiplantae</taxon>
        <taxon>Chlorophyta</taxon>
        <taxon>core chlorophytes</taxon>
        <taxon>Trebouxiophyceae</taxon>
        <taxon>Trebouxiales</taxon>
        <taxon>Trebouxiaceae</taxon>
        <taxon>Myrmecia</taxon>
    </lineage>
</organism>
<evidence type="ECO:0000313" key="2">
    <source>
        <dbReference type="Proteomes" id="UP001489004"/>
    </source>
</evidence>